<protein>
    <submittedName>
        <fullName evidence="1">Uncharacterized protein</fullName>
    </submittedName>
</protein>
<organism evidence="1 2">
    <name type="scientific">Candidatus Venteria ishoeyi</name>
    <dbReference type="NCBI Taxonomy" id="1899563"/>
    <lineage>
        <taxon>Bacteria</taxon>
        <taxon>Pseudomonadati</taxon>
        <taxon>Pseudomonadota</taxon>
        <taxon>Gammaproteobacteria</taxon>
        <taxon>Thiotrichales</taxon>
        <taxon>Thiotrichaceae</taxon>
        <taxon>Venteria</taxon>
    </lineage>
</organism>
<reference evidence="1 2" key="1">
    <citation type="submission" date="2016-10" db="EMBL/GenBank/DDBJ databases">
        <authorList>
            <person name="de Groot N.N."/>
        </authorList>
    </citation>
    <scope>NUCLEOTIDE SEQUENCE [LARGE SCALE GENOMIC DNA]</scope>
    <source>
        <strain evidence="1">MBHS1</strain>
    </source>
</reference>
<evidence type="ECO:0000313" key="2">
    <source>
        <dbReference type="Proteomes" id="UP000236724"/>
    </source>
</evidence>
<dbReference type="AlphaFoldDB" id="A0A1H6FDK2"/>
<evidence type="ECO:0000313" key="1">
    <source>
        <dbReference type="EMBL" id="SEH08127.1"/>
    </source>
</evidence>
<dbReference type="Proteomes" id="UP000236724">
    <property type="component" value="Unassembled WGS sequence"/>
</dbReference>
<keyword evidence="2" id="KW-1185">Reference proteome</keyword>
<dbReference type="EMBL" id="FMSV02000543">
    <property type="protein sequence ID" value="SEH08127.1"/>
    <property type="molecule type" value="Genomic_DNA"/>
</dbReference>
<proteinExistence type="predicted"/>
<sequence>MKIITLQVNDSVKDKFFKLLEDFSPDEVKILGQSDEANADEYLQSIDKMVQSVMEVSLLNNDK</sequence>
<dbReference type="RefSeq" id="WP_103921703.1">
    <property type="nucleotide sequence ID" value="NZ_FMSV02000543.1"/>
</dbReference>
<accession>A0A1H6FDK2</accession>
<name>A0A1H6FDK2_9GAMM</name>
<gene>
    <name evidence="1" type="ORF">MBHS_04017</name>
</gene>